<evidence type="ECO:0000313" key="4">
    <source>
        <dbReference type="EMBL" id="PVZ94277.1"/>
    </source>
</evidence>
<protein>
    <submittedName>
        <fullName evidence="4">Phenazine biosynthesis protein PhzF</fullName>
    </submittedName>
</protein>
<dbReference type="Gene3D" id="3.10.310.10">
    <property type="entry name" value="Diaminopimelate Epimerase, Chain A, domain 1"/>
    <property type="match status" value="2"/>
</dbReference>
<reference evidence="4 5" key="1">
    <citation type="submission" date="2018-05" db="EMBL/GenBank/DDBJ databases">
        <title>Amnibacterium sp. M8JJ-5, whole genome shotgun sequence.</title>
        <authorList>
            <person name="Tuo L."/>
        </authorList>
    </citation>
    <scope>NUCLEOTIDE SEQUENCE [LARGE SCALE GENOMIC DNA]</scope>
    <source>
        <strain evidence="4 5">M8JJ-5</strain>
    </source>
</reference>
<proteinExistence type="inferred from homology"/>
<keyword evidence="2" id="KW-0413">Isomerase</keyword>
<dbReference type="NCBIfam" id="TIGR00654">
    <property type="entry name" value="PhzF_family"/>
    <property type="match status" value="1"/>
</dbReference>
<sequence>MTAAGSDVLRYAAFSAAPGGGNPAGVVLDAGGLDDPAMLAIAAEIGYAETAFVISRGPDRSAGLRYFSPHAEVPFCGHATIATAVALAEREGVGPFRFDTPVGPVVIETSALDGVIGATFTSVEPRIRDLEDAVLDELLALLGLVRDDLDRRFPPRESFAGNWHPILTLQDAATFDAFTFAPADMRAIMDREGWTGTVTIVHALGRFRFDSRNLFPVGEITEDPATGSAAASFGGYLRELELVEVPATLEVLQGRHVGRPSLLRVEVPAVGGIRVSGGAEPIPGADVR</sequence>
<comment type="similarity">
    <text evidence="1">Belongs to the PhzF family.</text>
</comment>
<name>A0A2V1HVB5_9MICO</name>
<dbReference type="Pfam" id="PF02567">
    <property type="entry name" value="PhzC-PhzF"/>
    <property type="match status" value="1"/>
</dbReference>
<dbReference type="SUPFAM" id="SSF54506">
    <property type="entry name" value="Diaminopimelate epimerase-like"/>
    <property type="match status" value="1"/>
</dbReference>
<dbReference type="PANTHER" id="PTHR13774">
    <property type="entry name" value="PHENAZINE BIOSYNTHESIS PROTEIN"/>
    <property type="match status" value="1"/>
</dbReference>
<comment type="caution">
    <text evidence="4">The sequence shown here is derived from an EMBL/GenBank/DDBJ whole genome shotgun (WGS) entry which is preliminary data.</text>
</comment>
<dbReference type="PIRSF" id="PIRSF016184">
    <property type="entry name" value="PhzC_PhzF"/>
    <property type="match status" value="1"/>
</dbReference>
<keyword evidence="5" id="KW-1185">Reference proteome</keyword>
<dbReference type="AlphaFoldDB" id="A0A2V1HVB5"/>
<dbReference type="GO" id="GO:0016853">
    <property type="term" value="F:isomerase activity"/>
    <property type="evidence" value="ECO:0007669"/>
    <property type="project" value="UniProtKB-KW"/>
</dbReference>
<accession>A0A2V1HVB5</accession>
<evidence type="ECO:0000256" key="2">
    <source>
        <dbReference type="ARBA" id="ARBA00023235"/>
    </source>
</evidence>
<gene>
    <name evidence="4" type="ORF">DDQ50_11085</name>
</gene>
<evidence type="ECO:0000256" key="1">
    <source>
        <dbReference type="ARBA" id="ARBA00008270"/>
    </source>
</evidence>
<evidence type="ECO:0000313" key="5">
    <source>
        <dbReference type="Proteomes" id="UP000244893"/>
    </source>
</evidence>
<dbReference type="RefSeq" id="WP_116756788.1">
    <property type="nucleotide sequence ID" value="NZ_JBHUEX010000001.1"/>
</dbReference>
<dbReference type="OrthoDB" id="9788221at2"/>
<dbReference type="PANTHER" id="PTHR13774:SF39">
    <property type="entry name" value="BIOSYNTHESIS PROTEIN, PUTATIVE-RELATED"/>
    <property type="match status" value="1"/>
</dbReference>
<dbReference type="GO" id="GO:0005737">
    <property type="term" value="C:cytoplasm"/>
    <property type="evidence" value="ECO:0007669"/>
    <property type="project" value="TreeGrafter"/>
</dbReference>
<organism evidence="4 5">
    <name type="scientific">Amnibacterium flavum</name>
    <dbReference type="NCBI Taxonomy" id="2173173"/>
    <lineage>
        <taxon>Bacteria</taxon>
        <taxon>Bacillati</taxon>
        <taxon>Actinomycetota</taxon>
        <taxon>Actinomycetes</taxon>
        <taxon>Micrococcales</taxon>
        <taxon>Microbacteriaceae</taxon>
        <taxon>Amnibacterium</taxon>
    </lineage>
</organism>
<dbReference type="Proteomes" id="UP000244893">
    <property type="component" value="Unassembled WGS sequence"/>
</dbReference>
<evidence type="ECO:0000256" key="3">
    <source>
        <dbReference type="PIRSR" id="PIRSR016184-1"/>
    </source>
</evidence>
<dbReference type="InterPro" id="IPR003719">
    <property type="entry name" value="Phenazine_PhzF-like"/>
</dbReference>
<feature type="active site" evidence="3">
    <location>
        <position position="49"/>
    </location>
</feature>
<dbReference type="EMBL" id="QEOP01000002">
    <property type="protein sequence ID" value="PVZ94277.1"/>
    <property type="molecule type" value="Genomic_DNA"/>
</dbReference>